<proteinExistence type="predicted"/>
<dbReference type="InterPro" id="IPR007815">
    <property type="entry name" value="Emycin_Estase"/>
</dbReference>
<dbReference type="AlphaFoldDB" id="A0A4R4VBZ9"/>
<feature type="chain" id="PRO_5020951716" evidence="1">
    <location>
        <begin position="36"/>
        <end position="504"/>
    </location>
</feature>
<sequence length="504" mass="55139">MRHSHARPRWPWKAFTLAAAGTTVIAVTATPAAQAATPTAGRAATLTPGQAAGQAAAAAQAAALSAGQAAGQAAALTAGQGAAPTAGRAAAPTARAGSSVTGWLRRHAVPLAGIDPAAPLTDLAALRPMVGDASVVGLGESTHGAAEETRLKHRTLRYLVEELGFRSIAWEEDWTVGLEVDDYLRTGKGDVNTLVRKMARTWRTREVADVLRWLRAYNATHEKQVRFVGVECFATGHRAYDAVTRYVAETAPGRKAELARHMWKIRPDTADMGAYVQWYYGVKDKKPYIRHARQAYELVRKVPHDDGDRAYELALQHARQIVSFYEYFDQKNIYQYRDARAAENLRWWRGRTGDRIAYWAASPHTAKASGMTVHAPGQPPLRFDGAGSLLRRWYGEKYRSIGFTFTRGTLAGADGRPARVPAPPRDWADAPFAAVRHAQYAVDLRASRAPAAVRAWLRTPAKMRCVAAYDPAEPEGHYMSGSSPAGWFDVIIHRQQISPPHPIT</sequence>
<dbReference type="PIRSF" id="PIRSF036794">
    <property type="entry name" value="UCP_erythr_ester"/>
    <property type="match status" value="1"/>
</dbReference>
<dbReference type="Gene3D" id="1.20.1440.30">
    <property type="entry name" value="Biosynthetic Protein domain"/>
    <property type="match status" value="1"/>
</dbReference>
<dbReference type="PANTHER" id="PTHR31299:SF0">
    <property type="entry name" value="ESTERASE, PUTATIVE (AFU_ORTHOLOGUE AFUA_1G05850)-RELATED"/>
    <property type="match status" value="1"/>
</dbReference>
<keyword evidence="1" id="KW-0732">Signal</keyword>
<dbReference type="EMBL" id="SMKO01000101">
    <property type="protein sequence ID" value="TDD00013.1"/>
    <property type="molecule type" value="Genomic_DNA"/>
</dbReference>
<keyword evidence="3" id="KW-1185">Reference proteome</keyword>
<evidence type="ECO:0000313" key="2">
    <source>
        <dbReference type="EMBL" id="TDD00013.1"/>
    </source>
</evidence>
<dbReference type="Gene3D" id="3.40.1660.10">
    <property type="entry name" value="EreA-like (biosynthetic domain)"/>
    <property type="match status" value="1"/>
</dbReference>
<name>A0A4R4VBZ9_9ACTN</name>
<protein>
    <submittedName>
        <fullName evidence="2">Erythromycin esterase family protein</fullName>
    </submittedName>
</protein>
<dbReference type="Pfam" id="PF05139">
    <property type="entry name" value="Erythro_esteras"/>
    <property type="match status" value="1"/>
</dbReference>
<reference evidence="2 3" key="1">
    <citation type="submission" date="2019-03" db="EMBL/GenBank/DDBJ databases">
        <title>Draft genome sequences of novel Actinobacteria.</title>
        <authorList>
            <person name="Sahin N."/>
            <person name="Ay H."/>
            <person name="Saygin H."/>
        </authorList>
    </citation>
    <scope>NUCLEOTIDE SEQUENCE [LARGE SCALE GENOMIC DNA]</scope>
    <source>
        <strain evidence="2 3">KC310</strain>
    </source>
</reference>
<evidence type="ECO:0000256" key="1">
    <source>
        <dbReference type="SAM" id="SignalP"/>
    </source>
</evidence>
<evidence type="ECO:0000313" key="3">
    <source>
        <dbReference type="Proteomes" id="UP000295258"/>
    </source>
</evidence>
<gene>
    <name evidence="2" type="ORF">E1292_29950</name>
</gene>
<dbReference type="InterPro" id="IPR014622">
    <property type="entry name" value="UCP036794_erythomycin"/>
</dbReference>
<dbReference type="GO" id="GO:0046677">
    <property type="term" value="P:response to antibiotic"/>
    <property type="evidence" value="ECO:0007669"/>
    <property type="project" value="InterPro"/>
</dbReference>
<dbReference type="PANTHER" id="PTHR31299">
    <property type="entry name" value="ESTERASE, PUTATIVE (AFU_ORTHOLOGUE AFUA_1G05850)-RELATED"/>
    <property type="match status" value="1"/>
</dbReference>
<accession>A0A4R4VBZ9</accession>
<dbReference type="SUPFAM" id="SSF159501">
    <property type="entry name" value="EreA/ChaN-like"/>
    <property type="match status" value="1"/>
</dbReference>
<comment type="caution">
    <text evidence="2">The sequence shown here is derived from an EMBL/GenBank/DDBJ whole genome shotgun (WGS) entry which is preliminary data.</text>
</comment>
<dbReference type="Proteomes" id="UP000295258">
    <property type="component" value="Unassembled WGS sequence"/>
</dbReference>
<feature type="signal peptide" evidence="1">
    <location>
        <begin position="1"/>
        <end position="35"/>
    </location>
</feature>
<dbReference type="Gene3D" id="3.30.1870.10">
    <property type="entry name" value="EreA-like, domain 2"/>
    <property type="match status" value="1"/>
</dbReference>
<dbReference type="CDD" id="cd14728">
    <property type="entry name" value="Ere-like"/>
    <property type="match status" value="1"/>
</dbReference>
<organism evidence="2 3">
    <name type="scientific">Nonomuraea deserti</name>
    <dbReference type="NCBI Taxonomy" id="1848322"/>
    <lineage>
        <taxon>Bacteria</taxon>
        <taxon>Bacillati</taxon>
        <taxon>Actinomycetota</taxon>
        <taxon>Actinomycetes</taxon>
        <taxon>Streptosporangiales</taxon>
        <taxon>Streptosporangiaceae</taxon>
        <taxon>Nonomuraea</taxon>
    </lineage>
</organism>
<dbReference type="InterPro" id="IPR052036">
    <property type="entry name" value="Hydrolase/PRTase-associated"/>
</dbReference>